<evidence type="ECO:0000313" key="3">
    <source>
        <dbReference type="Proteomes" id="UP000230233"/>
    </source>
</evidence>
<name>A0A2G5TSS9_9PELO</name>
<protein>
    <submittedName>
        <fullName evidence="2">Uncharacterized protein</fullName>
    </submittedName>
</protein>
<proteinExistence type="predicted"/>
<feature type="region of interest" description="Disordered" evidence="1">
    <location>
        <begin position="1"/>
        <end position="28"/>
    </location>
</feature>
<gene>
    <name evidence="2" type="primary">Cnig_chr_V.g21494</name>
    <name evidence="2" type="ORF">B9Z55_021494</name>
</gene>
<feature type="compositionally biased region" description="Polar residues" evidence="1">
    <location>
        <begin position="10"/>
        <end position="26"/>
    </location>
</feature>
<sequence length="75" mass="8610">MPDPTADANGPTNFRCHNSQLQQPPNRGNGWCKPFLLSTEPISYQRNPSWWIGRWPTPTADVKKTQIRFLTQSIN</sequence>
<comment type="caution">
    <text evidence="2">The sequence shown here is derived from an EMBL/GenBank/DDBJ whole genome shotgun (WGS) entry which is preliminary data.</text>
</comment>
<dbReference type="EMBL" id="PDUG01000005">
    <property type="protein sequence ID" value="PIC30151.1"/>
    <property type="molecule type" value="Genomic_DNA"/>
</dbReference>
<dbReference type="AlphaFoldDB" id="A0A2G5TSS9"/>
<keyword evidence="3" id="KW-1185">Reference proteome</keyword>
<accession>A0A2G5TSS9</accession>
<evidence type="ECO:0000313" key="2">
    <source>
        <dbReference type="EMBL" id="PIC30151.1"/>
    </source>
</evidence>
<evidence type="ECO:0000256" key="1">
    <source>
        <dbReference type="SAM" id="MobiDB-lite"/>
    </source>
</evidence>
<organism evidence="2 3">
    <name type="scientific">Caenorhabditis nigoni</name>
    <dbReference type="NCBI Taxonomy" id="1611254"/>
    <lineage>
        <taxon>Eukaryota</taxon>
        <taxon>Metazoa</taxon>
        <taxon>Ecdysozoa</taxon>
        <taxon>Nematoda</taxon>
        <taxon>Chromadorea</taxon>
        <taxon>Rhabditida</taxon>
        <taxon>Rhabditina</taxon>
        <taxon>Rhabditomorpha</taxon>
        <taxon>Rhabditoidea</taxon>
        <taxon>Rhabditidae</taxon>
        <taxon>Peloderinae</taxon>
        <taxon>Caenorhabditis</taxon>
    </lineage>
</organism>
<dbReference type="Proteomes" id="UP000230233">
    <property type="component" value="Chromosome V"/>
</dbReference>
<reference evidence="3" key="1">
    <citation type="submission" date="2017-10" db="EMBL/GenBank/DDBJ databases">
        <title>Rapid genome shrinkage in a self-fertile nematode reveals novel sperm competition proteins.</title>
        <authorList>
            <person name="Yin D."/>
            <person name="Schwarz E.M."/>
            <person name="Thomas C.G."/>
            <person name="Felde R.L."/>
            <person name="Korf I.F."/>
            <person name="Cutter A.D."/>
            <person name="Schartner C.M."/>
            <person name="Ralston E.J."/>
            <person name="Meyer B.J."/>
            <person name="Haag E.S."/>
        </authorList>
    </citation>
    <scope>NUCLEOTIDE SEQUENCE [LARGE SCALE GENOMIC DNA]</scope>
    <source>
        <strain evidence="3">JU1422</strain>
    </source>
</reference>